<evidence type="ECO:0008006" key="4">
    <source>
        <dbReference type="Google" id="ProtNLM"/>
    </source>
</evidence>
<organism evidence="2 3">
    <name type="scientific">Candidatus Faeciplasma avium</name>
    <dbReference type="NCBI Taxonomy" id="2840798"/>
    <lineage>
        <taxon>Bacteria</taxon>
        <taxon>Bacillati</taxon>
        <taxon>Bacillota</taxon>
        <taxon>Clostridia</taxon>
        <taxon>Eubacteriales</taxon>
        <taxon>Oscillospiraceae</taxon>
        <taxon>Oscillospiraceae incertae sedis</taxon>
        <taxon>Candidatus Faeciplasma</taxon>
    </lineage>
</organism>
<reference evidence="2" key="1">
    <citation type="submission" date="2020-10" db="EMBL/GenBank/DDBJ databases">
        <authorList>
            <person name="Gilroy R."/>
        </authorList>
    </citation>
    <scope>NUCLEOTIDE SEQUENCE</scope>
    <source>
        <strain evidence="2">1370</strain>
    </source>
</reference>
<reference evidence="2" key="2">
    <citation type="journal article" date="2021" name="PeerJ">
        <title>Extensive microbial diversity within the chicken gut microbiome revealed by metagenomics and culture.</title>
        <authorList>
            <person name="Gilroy R."/>
            <person name="Ravi A."/>
            <person name="Getino M."/>
            <person name="Pursley I."/>
            <person name="Horton D.L."/>
            <person name="Alikhan N.F."/>
            <person name="Baker D."/>
            <person name="Gharbi K."/>
            <person name="Hall N."/>
            <person name="Watson M."/>
            <person name="Adriaenssens E.M."/>
            <person name="Foster-Nyarko E."/>
            <person name="Jarju S."/>
            <person name="Secka A."/>
            <person name="Antonio M."/>
            <person name="Oren A."/>
            <person name="Chaudhuri R.R."/>
            <person name="La Ragione R."/>
            <person name="Hildebrand F."/>
            <person name="Pallen M.J."/>
        </authorList>
    </citation>
    <scope>NUCLEOTIDE SEQUENCE</scope>
    <source>
        <strain evidence="2">1370</strain>
    </source>
</reference>
<name>A0A9D1T489_9FIRM</name>
<proteinExistence type="predicted"/>
<sequence length="196" mass="21233">MITLNVKGVRLTVSFGFLFLVGIYSAGNDDITLCCLLFSLIHELAHISSMLLVGTRVSGIDFYGGGIRILAEDISELSKPCRMLIYLSGCLMNLVLFTALYLLGYDQLAYINLIILLFNIMPVSYFDGGRAAALLLGENSPVAKCLSHIFVLIILAGAGAAFISYLSLEKPLIPLSTILTGVFIGVSELFDNEINL</sequence>
<evidence type="ECO:0000313" key="2">
    <source>
        <dbReference type="EMBL" id="HIV10901.1"/>
    </source>
</evidence>
<dbReference type="Proteomes" id="UP000823960">
    <property type="component" value="Unassembled WGS sequence"/>
</dbReference>
<feature type="transmembrane region" description="Helical" evidence="1">
    <location>
        <begin position="83"/>
        <end position="103"/>
    </location>
</feature>
<comment type="caution">
    <text evidence="2">The sequence shown here is derived from an EMBL/GenBank/DDBJ whole genome shotgun (WGS) entry which is preliminary data.</text>
</comment>
<dbReference type="AlphaFoldDB" id="A0A9D1T489"/>
<keyword evidence="1" id="KW-0472">Membrane</keyword>
<keyword evidence="1" id="KW-0812">Transmembrane</keyword>
<feature type="transmembrane region" description="Helical" evidence="1">
    <location>
        <begin position="146"/>
        <end position="166"/>
    </location>
</feature>
<gene>
    <name evidence="2" type="ORF">IAD28_04335</name>
</gene>
<dbReference type="EMBL" id="DVOL01000058">
    <property type="protein sequence ID" value="HIV10901.1"/>
    <property type="molecule type" value="Genomic_DNA"/>
</dbReference>
<accession>A0A9D1T489</accession>
<feature type="transmembrane region" description="Helical" evidence="1">
    <location>
        <begin position="9"/>
        <end position="27"/>
    </location>
</feature>
<evidence type="ECO:0000313" key="3">
    <source>
        <dbReference type="Proteomes" id="UP000823960"/>
    </source>
</evidence>
<feature type="transmembrane region" description="Helical" evidence="1">
    <location>
        <begin position="109"/>
        <end position="126"/>
    </location>
</feature>
<protein>
    <recommendedName>
        <fullName evidence="4">Peptidase M50 domain-containing protein</fullName>
    </recommendedName>
</protein>
<keyword evidence="1" id="KW-1133">Transmembrane helix</keyword>
<evidence type="ECO:0000256" key="1">
    <source>
        <dbReference type="SAM" id="Phobius"/>
    </source>
</evidence>